<keyword evidence="5" id="KW-1185">Reference proteome</keyword>
<gene>
    <name evidence="4" type="ORF">P280DRAFT_420831</name>
</gene>
<evidence type="ECO:0000256" key="1">
    <source>
        <dbReference type="ARBA" id="ARBA00006484"/>
    </source>
</evidence>
<dbReference type="Proteomes" id="UP000799753">
    <property type="component" value="Unassembled WGS sequence"/>
</dbReference>
<dbReference type="PRINTS" id="PR00081">
    <property type="entry name" value="GDHRDH"/>
</dbReference>
<comment type="similarity">
    <text evidence="1 3">Belongs to the short-chain dehydrogenases/reductases (SDR) family.</text>
</comment>
<sequence length="305" mass="32716">MPDLPPAHSGFAFPGLENLHNDIYPAISVADTPSLKQPGKVVLITGANRGIGRSIALQYAHAGVATLVLVARSSEKLKEVEDEIAKIDSGVQVRTFAANVSSEKDITTIKRSVETDLGRLDILINNAGAASPWAPIPQTEPAGWWNDFETSVKGPYLFLHTFLPLLTATAKKNKEDGKLPKVDVINMSSIGAHVLMSGGSAYQTAKLALLRLTEFVDLEVGSEGVVAVGMHPGGVLTELGGSIEVIRPLLKDTPELAGGFCVWLTAQDRGWLGGRYVAATWDVEKLESMREAIVEGDKLRVRMVV</sequence>
<dbReference type="SUPFAM" id="SSF51735">
    <property type="entry name" value="NAD(P)-binding Rossmann-fold domains"/>
    <property type="match status" value="1"/>
</dbReference>
<proteinExistence type="inferred from homology"/>
<dbReference type="AlphaFoldDB" id="A0A6A6SA86"/>
<dbReference type="CDD" id="cd05233">
    <property type="entry name" value="SDR_c"/>
    <property type="match status" value="1"/>
</dbReference>
<dbReference type="Pfam" id="PF00106">
    <property type="entry name" value="adh_short"/>
    <property type="match status" value="1"/>
</dbReference>
<dbReference type="PANTHER" id="PTHR42760:SF37">
    <property type="entry name" value="CLAVALDEHYDE DEHYDROGENASE"/>
    <property type="match status" value="1"/>
</dbReference>
<evidence type="ECO:0000256" key="3">
    <source>
        <dbReference type="RuleBase" id="RU000363"/>
    </source>
</evidence>
<reference evidence="4" key="1">
    <citation type="journal article" date="2020" name="Stud. Mycol.">
        <title>101 Dothideomycetes genomes: a test case for predicting lifestyles and emergence of pathogens.</title>
        <authorList>
            <person name="Haridas S."/>
            <person name="Albert R."/>
            <person name="Binder M."/>
            <person name="Bloem J."/>
            <person name="Labutti K."/>
            <person name="Salamov A."/>
            <person name="Andreopoulos B."/>
            <person name="Baker S."/>
            <person name="Barry K."/>
            <person name="Bills G."/>
            <person name="Bluhm B."/>
            <person name="Cannon C."/>
            <person name="Castanera R."/>
            <person name="Culley D."/>
            <person name="Daum C."/>
            <person name="Ezra D."/>
            <person name="Gonzalez J."/>
            <person name="Henrissat B."/>
            <person name="Kuo A."/>
            <person name="Liang C."/>
            <person name="Lipzen A."/>
            <person name="Lutzoni F."/>
            <person name="Magnuson J."/>
            <person name="Mondo S."/>
            <person name="Nolan M."/>
            <person name="Ohm R."/>
            <person name="Pangilinan J."/>
            <person name="Park H.-J."/>
            <person name="Ramirez L."/>
            <person name="Alfaro M."/>
            <person name="Sun H."/>
            <person name="Tritt A."/>
            <person name="Yoshinaga Y."/>
            <person name="Zwiers L.-H."/>
            <person name="Turgeon B."/>
            <person name="Goodwin S."/>
            <person name="Spatafora J."/>
            <person name="Crous P."/>
            <person name="Grigoriev I."/>
        </authorList>
    </citation>
    <scope>NUCLEOTIDE SEQUENCE</scope>
    <source>
        <strain evidence="4">CBS 473.64</strain>
    </source>
</reference>
<dbReference type="InterPro" id="IPR036291">
    <property type="entry name" value="NAD(P)-bd_dom_sf"/>
</dbReference>
<evidence type="ECO:0000313" key="4">
    <source>
        <dbReference type="EMBL" id="KAF2644132.1"/>
    </source>
</evidence>
<accession>A0A6A6SA86</accession>
<keyword evidence="2" id="KW-0560">Oxidoreductase</keyword>
<dbReference type="GO" id="GO:0016616">
    <property type="term" value="F:oxidoreductase activity, acting on the CH-OH group of donors, NAD or NADP as acceptor"/>
    <property type="evidence" value="ECO:0007669"/>
    <property type="project" value="TreeGrafter"/>
</dbReference>
<dbReference type="PRINTS" id="PR00080">
    <property type="entry name" value="SDRFAMILY"/>
</dbReference>
<evidence type="ECO:0000313" key="5">
    <source>
        <dbReference type="Proteomes" id="UP000799753"/>
    </source>
</evidence>
<name>A0A6A6SA86_9PLEO</name>
<dbReference type="InterPro" id="IPR002347">
    <property type="entry name" value="SDR_fam"/>
</dbReference>
<dbReference type="EMBL" id="MU006779">
    <property type="protein sequence ID" value="KAF2644132.1"/>
    <property type="molecule type" value="Genomic_DNA"/>
</dbReference>
<evidence type="ECO:0000256" key="2">
    <source>
        <dbReference type="ARBA" id="ARBA00023002"/>
    </source>
</evidence>
<dbReference type="Gene3D" id="3.40.50.720">
    <property type="entry name" value="NAD(P)-binding Rossmann-like Domain"/>
    <property type="match status" value="1"/>
</dbReference>
<dbReference type="PANTHER" id="PTHR42760">
    <property type="entry name" value="SHORT-CHAIN DEHYDROGENASES/REDUCTASES FAMILY MEMBER"/>
    <property type="match status" value="1"/>
</dbReference>
<organism evidence="4 5">
    <name type="scientific">Massarina eburnea CBS 473.64</name>
    <dbReference type="NCBI Taxonomy" id="1395130"/>
    <lineage>
        <taxon>Eukaryota</taxon>
        <taxon>Fungi</taxon>
        <taxon>Dikarya</taxon>
        <taxon>Ascomycota</taxon>
        <taxon>Pezizomycotina</taxon>
        <taxon>Dothideomycetes</taxon>
        <taxon>Pleosporomycetidae</taxon>
        <taxon>Pleosporales</taxon>
        <taxon>Massarineae</taxon>
        <taxon>Massarinaceae</taxon>
        <taxon>Massarina</taxon>
    </lineage>
</organism>
<protein>
    <submittedName>
        <fullName evidence="4">Putative oxidoreductase</fullName>
    </submittedName>
</protein>
<dbReference type="OrthoDB" id="1933717at2759"/>